<dbReference type="GO" id="GO:0003713">
    <property type="term" value="F:transcription coactivator activity"/>
    <property type="evidence" value="ECO:0007669"/>
    <property type="project" value="UniProtKB-UniRule"/>
</dbReference>
<dbReference type="GO" id="GO:0071819">
    <property type="term" value="C:DUBm complex"/>
    <property type="evidence" value="ECO:0007669"/>
    <property type="project" value="UniProtKB-UniRule"/>
</dbReference>
<dbReference type="GO" id="GO:0070390">
    <property type="term" value="C:transcription export complex 2"/>
    <property type="evidence" value="ECO:0007669"/>
    <property type="project" value="UniProtKB-UniRule"/>
</dbReference>
<comment type="similarity">
    <text evidence="3">Belongs to the ENY2 family.</text>
</comment>
<dbReference type="GO" id="GO:0000932">
    <property type="term" value="C:P-body"/>
    <property type="evidence" value="ECO:0007669"/>
    <property type="project" value="UniProtKB-SubCell"/>
</dbReference>
<evidence type="ECO:0000313" key="4">
    <source>
        <dbReference type="EMBL" id="CUS22042.1"/>
    </source>
</evidence>
<keyword evidence="1 3" id="KW-0156">Chromatin regulator</keyword>
<keyword evidence="3" id="KW-0813">Transport</keyword>
<reference evidence="5" key="1">
    <citation type="submission" date="2015-10" db="EMBL/GenBank/DDBJ databases">
        <authorList>
            <person name="Devillers H."/>
        </authorList>
    </citation>
    <scope>NUCLEOTIDE SEQUENCE [LARGE SCALE GENOMIC DNA]</scope>
</reference>
<accession>A0A0P1KPT0</accession>
<keyword evidence="3" id="KW-0509">mRNA transport</keyword>
<dbReference type="HAMAP" id="MF_03046">
    <property type="entry name" value="ENY2_Sus1"/>
    <property type="match status" value="1"/>
</dbReference>
<keyword evidence="5" id="KW-1185">Reference proteome</keyword>
<evidence type="ECO:0000256" key="1">
    <source>
        <dbReference type="ARBA" id="ARBA00022853"/>
    </source>
</evidence>
<dbReference type="InterPro" id="IPR038212">
    <property type="entry name" value="TF_EnY2_sf"/>
</dbReference>
<comment type="subcellular location">
    <subcellularLocation>
        <location evidence="3">Nucleus</location>
        <location evidence="3">Nucleoplasm</location>
    </subcellularLocation>
    <subcellularLocation>
        <location evidence="3">Cytoplasm</location>
        <location evidence="3">P-body</location>
    </subcellularLocation>
</comment>
<protein>
    <recommendedName>
        <fullName evidence="3">Transcription and mRNA export factor SUS1</fullName>
    </recommendedName>
</protein>
<keyword evidence="3" id="KW-0963">Cytoplasm</keyword>
<keyword evidence="3" id="KW-0804">Transcription</keyword>
<dbReference type="GO" id="GO:0005654">
    <property type="term" value="C:nucleoplasm"/>
    <property type="evidence" value="ECO:0007669"/>
    <property type="project" value="UniProtKB-SubCell"/>
</dbReference>
<dbReference type="GO" id="GO:0006406">
    <property type="term" value="P:mRNA export from nucleus"/>
    <property type="evidence" value="ECO:0007669"/>
    <property type="project" value="UniProtKB-UniRule"/>
</dbReference>
<keyword evidence="3" id="KW-0539">Nucleus</keyword>
<comment type="subunit">
    <text evidence="3">Component of the nuclear pore complex (NPC)-associated TREX-2 complex (transcription and export complex 2), composed of at least SUS1, SAC3, THP1, SEM1, and CDC31. TREX-2 contains 2 SUS1 chains. The TREX-2 complex interacts with the nucleoporin NUP1. Component of the 1.8 MDa SAGA transcription coactivator-HAT complex. SAGA is built of 5 distinct domains with specialized functions. Within the SAGA complex, SUS1, SGF11, SGF73 and UBP8 form an additional subcomplex of SAGA called the DUB module (deubiquitination module). Interacts directly with THP1, SAC3, SGF11, and with the RNA polymerase II.</text>
</comment>
<dbReference type="Pfam" id="PF10163">
    <property type="entry name" value="EnY2"/>
    <property type="match status" value="1"/>
</dbReference>
<proteinExistence type="inferred from homology"/>
<evidence type="ECO:0000256" key="3">
    <source>
        <dbReference type="HAMAP-Rule" id="MF_03046"/>
    </source>
</evidence>
<dbReference type="GO" id="GO:0006368">
    <property type="term" value="P:transcription elongation by RNA polymerase II"/>
    <property type="evidence" value="ECO:0007669"/>
    <property type="project" value="UniProtKB-UniRule"/>
</dbReference>
<keyword evidence="3" id="KW-0653">Protein transport</keyword>
<dbReference type="AlphaFoldDB" id="A0A0P1KPT0"/>
<keyword evidence="3" id="KW-0010">Activator</keyword>
<keyword evidence="2 3" id="KW-0811">Translocation</keyword>
<evidence type="ECO:0000256" key="2">
    <source>
        <dbReference type="ARBA" id="ARBA00023010"/>
    </source>
</evidence>
<keyword evidence="3" id="KW-0805">Transcription regulation</keyword>
<dbReference type="Proteomes" id="UP000236544">
    <property type="component" value="Unassembled WGS sequence"/>
</dbReference>
<dbReference type="GO" id="GO:0006325">
    <property type="term" value="P:chromatin organization"/>
    <property type="evidence" value="ECO:0007669"/>
    <property type="project" value="UniProtKB-KW"/>
</dbReference>
<evidence type="ECO:0000313" key="5">
    <source>
        <dbReference type="Proteomes" id="UP000236544"/>
    </source>
</evidence>
<name>A0A0P1KPT0_9SACH</name>
<sequence>MTANSVKTTELKAQIQQYLVESGNYELISNKLNRKLLEEGWTDQVKRMTSEEIRADDSASFTQILSKVEPKALEMVSETTKDEILSQIRNFLSEIVETE</sequence>
<organism evidence="4 5">
    <name type="scientific">Lachancea quebecensis</name>
    <dbReference type="NCBI Taxonomy" id="1654605"/>
    <lineage>
        <taxon>Eukaryota</taxon>
        <taxon>Fungi</taxon>
        <taxon>Dikarya</taxon>
        <taxon>Ascomycota</taxon>
        <taxon>Saccharomycotina</taxon>
        <taxon>Saccharomycetes</taxon>
        <taxon>Saccharomycetales</taxon>
        <taxon>Saccharomycetaceae</taxon>
        <taxon>Lachancea</taxon>
    </lineage>
</organism>
<dbReference type="EMBL" id="LN890563">
    <property type="protein sequence ID" value="CUS22042.1"/>
    <property type="molecule type" value="Genomic_DNA"/>
</dbReference>
<dbReference type="GO" id="GO:0000124">
    <property type="term" value="C:SAGA complex"/>
    <property type="evidence" value="ECO:0007669"/>
    <property type="project" value="UniProtKB-UniRule"/>
</dbReference>
<dbReference type="Gene3D" id="1.10.246.140">
    <property type="match status" value="1"/>
</dbReference>
<comment type="function">
    <text evidence="3">Involved in mRNA export coupled transcription activation by association with both the TREX-2 and the SAGA complexes. At the promoters, SAGA is required for recruitment of the basal transcription machinery. It influences RNA polymerase II transcriptional activity through different activities such as TBP interaction and promoter selectivity, interaction with transcription activators, and chromatin modification through histone acetylation and deubiquitination. Within the SAGA complex, participates to a subcomplex required for deubiquitination of H2B and for the maintenance of steady-state H3 methylation levels. The TREX-2 complex functions in docking export-competent ribonucleoprotein particles (mRNPs) to the nuclear entrance of the nuclear pore complex (nuclear basket). TREX-2 participates in mRNA export and accurate chromatin positioning in the nucleus by tethering genes to the nuclear periphery. May also be involved in cytoplasmic mRNA decay by interaction with components of P-bodies.</text>
</comment>
<dbReference type="GO" id="GO:0005643">
    <property type="term" value="C:nuclear pore"/>
    <property type="evidence" value="ECO:0007669"/>
    <property type="project" value="UniProtKB-UniRule"/>
</dbReference>
<dbReference type="PANTHER" id="PTHR12514">
    <property type="entry name" value="ENHANCER OF YELLOW 2 TRANSCRIPTION FACTOR"/>
    <property type="match status" value="1"/>
</dbReference>
<dbReference type="GO" id="GO:0015031">
    <property type="term" value="P:protein transport"/>
    <property type="evidence" value="ECO:0007669"/>
    <property type="project" value="UniProtKB-KW"/>
</dbReference>
<gene>
    <name evidence="3" type="primary">SUS1</name>
    <name evidence="4" type="ORF">LAQU0_S04e06854g</name>
</gene>
<dbReference type="InterPro" id="IPR018783">
    <property type="entry name" value="TF_ENY2"/>
</dbReference>
<dbReference type="OrthoDB" id="6221744at2759"/>